<dbReference type="InterPro" id="IPR036291">
    <property type="entry name" value="NAD(P)-bd_dom_sf"/>
</dbReference>
<gene>
    <name evidence="3" type="ORF">FisN_16Lh044</name>
</gene>
<reference evidence="3 4" key="1">
    <citation type="journal article" date="2015" name="Plant Cell">
        <title>Oil accumulation by the oleaginous diatom Fistulifera solaris as revealed by the genome and transcriptome.</title>
        <authorList>
            <person name="Tanaka T."/>
            <person name="Maeda Y."/>
            <person name="Veluchamy A."/>
            <person name="Tanaka M."/>
            <person name="Abida H."/>
            <person name="Marechal E."/>
            <person name="Bowler C."/>
            <person name="Muto M."/>
            <person name="Sunaga Y."/>
            <person name="Tanaka M."/>
            <person name="Yoshino T."/>
            <person name="Taniguchi T."/>
            <person name="Fukuda Y."/>
            <person name="Nemoto M."/>
            <person name="Matsumoto M."/>
            <person name="Wong P.S."/>
            <person name="Aburatani S."/>
            <person name="Fujibuchi W."/>
        </authorList>
    </citation>
    <scope>NUCLEOTIDE SEQUENCE [LARGE SCALE GENOMIC DNA]</scope>
    <source>
        <strain evidence="3 4">JPCC DA0580</strain>
    </source>
</reference>
<keyword evidence="2" id="KW-0520">NAD</keyword>
<dbReference type="SUPFAM" id="SSF51735">
    <property type="entry name" value="NAD(P)-binding Rossmann-fold domains"/>
    <property type="match status" value="1"/>
</dbReference>
<dbReference type="AlphaFoldDB" id="A0A1Z5KJV4"/>
<dbReference type="InParanoid" id="A0A1Z5KJV4"/>
<proteinExistence type="inferred from homology"/>
<evidence type="ECO:0000313" key="3">
    <source>
        <dbReference type="EMBL" id="GAX26218.1"/>
    </source>
</evidence>
<keyword evidence="4" id="KW-1185">Reference proteome</keyword>
<protein>
    <recommendedName>
        <fullName evidence="5">NAD-dependent epimerase/dehydratase domain-containing protein</fullName>
    </recommendedName>
</protein>
<dbReference type="EMBL" id="BDSP01000240">
    <property type="protein sequence ID" value="GAX26218.1"/>
    <property type="molecule type" value="Genomic_DNA"/>
</dbReference>
<dbReference type="Gene3D" id="3.40.50.720">
    <property type="entry name" value="NAD(P)-binding Rossmann-like Domain"/>
    <property type="match status" value="1"/>
</dbReference>
<comment type="similarity">
    <text evidence="1">Belongs to the NAD(P)-dependent epimerase/dehydratase family.</text>
</comment>
<evidence type="ECO:0000256" key="1">
    <source>
        <dbReference type="ARBA" id="ARBA00007637"/>
    </source>
</evidence>
<dbReference type="PANTHER" id="PTHR43574">
    <property type="entry name" value="EPIMERASE-RELATED"/>
    <property type="match status" value="1"/>
</dbReference>
<evidence type="ECO:0008006" key="5">
    <source>
        <dbReference type="Google" id="ProtNLM"/>
    </source>
</evidence>
<comment type="caution">
    <text evidence="3">The sequence shown here is derived from an EMBL/GenBank/DDBJ whole genome shotgun (WGS) entry which is preliminary data.</text>
</comment>
<name>A0A1Z5KJV4_FISSO</name>
<dbReference type="OrthoDB" id="5824at2759"/>
<dbReference type="Proteomes" id="UP000198406">
    <property type="component" value="Unassembled WGS sequence"/>
</dbReference>
<accession>A0A1Z5KJV4</accession>
<evidence type="ECO:0000256" key="2">
    <source>
        <dbReference type="ARBA" id="ARBA00023027"/>
    </source>
</evidence>
<organism evidence="3 4">
    <name type="scientific">Fistulifera solaris</name>
    <name type="common">Oleaginous diatom</name>
    <dbReference type="NCBI Taxonomy" id="1519565"/>
    <lineage>
        <taxon>Eukaryota</taxon>
        <taxon>Sar</taxon>
        <taxon>Stramenopiles</taxon>
        <taxon>Ochrophyta</taxon>
        <taxon>Bacillariophyta</taxon>
        <taxon>Bacillariophyceae</taxon>
        <taxon>Bacillariophycidae</taxon>
        <taxon>Naviculales</taxon>
        <taxon>Naviculaceae</taxon>
        <taxon>Fistulifera</taxon>
    </lineage>
</organism>
<sequence length="322" mass="36380">MSFQRSISVIAVLGRAVCAFHLLILGYGRVGRDVAHDAQSIFTTITGTVRQPSEPVGNIHLIPFQDRCIQPLLSNCSHILIALPPPREKDDELEAVLQSIQQQFPRNGWIGIISTTGVYGDHQGSWVTETSVCSPSSESASRFLQWEHEWRKKCQHNGYQLAIFRCAGIYGPGRSALHTVYRNTASEGGGITNRIHTHDLSRAVVECMRKSRIGDESSMGDCEIFNLADDLPESRAVVLKYARDLLQSGGLWDNTTDNMVLPSKTSNRARRRETEEKRVCNRKMKKILLDGTNLIFPTYKEGLRHILEQPSEPWWERKVYHP</sequence>
<evidence type="ECO:0000313" key="4">
    <source>
        <dbReference type="Proteomes" id="UP000198406"/>
    </source>
</evidence>